<feature type="non-terminal residue" evidence="1">
    <location>
        <position position="1"/>
    </location>
</feature>
<keyword evidence="2" id="KW-1185">Reference proteome</keyword>
<dbReference type="EMBL" id="LNYH01000007">
    <property type="protein sequence ID" value="KTD33760.1"/>
    <property type="molecule type" value="Genomic_DNA"/>
</dbReference>
<name>A0A0W0WN50_9GAMM</name>
<accession>A0A0W0WN50</accession>
<reference evidence="1 2" key="1">
    <citation type="submission" date="2015-11" db="EMBL/GenBank/DDBJ databases">
        <title>Genomic analysis of 38 Legionella species identifies large and diverse effector repertoires.</title>
        <authorList>
            <person name="Burstein D."/>
            <person name="Amaro F."/>
            <person name="Zusman T."/>
            <person name="Lifshitz Z."/>
            <person name="Cohen O."/>
            <person name="Gilbert J.A."/>
            <person name="Pupko T."/>
            <person name="Shuman H.A."/>
            <person name="Segal G."/>
        </authorList>
    </citation>
    <scope>NUCLEOTIDE SEQUENCE [LARGE SCALE GENOMIC DNA]</scope>
    <source>
        <strain evidence="1 2">Bercovier 4</strain>
    </source>
</reference>
<sequence>SLTPVPFIFTIRGYSLNGHYIIFCNLQCRGHSWNYFFPKSFFTSNPRYLIARPKQSFVWILRSFVRLYFPSHRQCSPYNNKIYALLKSKAMTSASVGLSKDKAISLSIPKATPLHSGNPEFKACKKYSSIGFTDKPRALRCTLS</sequence>
<protein>
    <submittedName>
        <fullName evidence="1">Uncharacterized protein</fullName>
    </submittedName>
</protein>
<organism evidence="1 2">
    <name type="scientific">Legionella israelensis</name>
    <dbReference type="NCBI Taxonomy" id="454"/>
    <lineage>
        <taxon>Bacteria</taxon>
        <taxon>Pseudomonadati</taxon>
        <taxon>Pseudomonadota</taxon>
        <taxon>Gammaproteobacteria</taxon>
        <taxon>Legionellales</taxon>
        <taxon>Legionellaceae</taxon>
        <taxon>Legionella</taxon>
    </lineage>
</organism>
<proteinExistence type="predicted"/>
<comment type="caution">
    <text evidence="1">The sequence shown here is derived from an EMBL/GenBank/DDBJ whole genome shotgun (WGS) entry which is preliminary data.</text>
</comment>
<gene>
    <name evidence="1" type="ORF">Lisr_0293</name>
</gene>
<evidence type="ECO:0000313" key="2">
    <source>
        <dbReference type="Proteomes" id="UP000054761"/>
    </source>
</evidence>
<dbReference type="AlphaFoldDB" id="A0A0W0WN50"/>
<evidence type="ECO:0000313" key="1">
    <source>
        <dbReference type="EMBL" id="KTD33760.1"/>
    </source>
</evidence>
<dbReference type="Proteomes" id="UP000054761">
    <property type="component" value="Unassembled WGS sequence"/>
</dbReference>